<evidence type="ECO:0000313" key="3">
    <source>
        <dbReference type="Proteomes" id="UP000790347"/>
    </source>
</evidence>
<gene>
    <name evidence="2" type="ORF">DERF_011044</name>
    <name evidence="1" type="ORF">HUG17_5840</name>
</gene>
<reference evidence="2" key="4">
    <citation type="journal article" date="2022" name="Res Sq">
        <title>Comparative Genomics Reveals Insights into the Divergent Evolution of Astigmatic Mites and Household Pest Adaptations.</title>
        <authorList>
            <person name="Xiong Q."/>
            <person name="Wan A.T.-Y."/>
            <person name="Liu X.-Y."/>
            <person name="Fung C.S.-H."/>
            <person name="Xiao X."/>
            <person name="Malainual N."/>
            <person name="Hou J."/>
            <person name="Wang L."/>
            <person name="Wang M."/>
            <person name="Yang K."/>
            <person name="Cui Y."/>
            <person name="Leung E."/>
            <person name="Nong W."/>
            <person name="Shin S.-K."/>
            <person name="Au S."/>
            <person name="Jeong K.Y."/>
            <person name="Chew F.T."/>
            <person name="Hui J."/>
            <person name="Leung T.F."/>
            <person name="Tungtrongchitr A."/>
            <person name="Zhong N."/>
            <person name="Liu Z."/>
            <person name="Tsui S."/>
        </authorList>
    </citation>
    <scope>NUCLEOTIDE SEQUENCE</scope>
    <source>
        <strain evidence="2">Derf</strain>
        <tissue evidence="2">Whole organism</tissue>
    </source>
</reference>
<dbReference type="Proteomes" id="UP000790347">
    <property type="component" value="Unassembled WGS sequence"/>
</dbReference>
<name>A0A922L4E6_DERFA</name>
<reference evidence="1" key="2">
    <citation type="submission" date="2020-06" db="EMBL/GenBank/DDBJ databases">
        <authorList>
            <person name="Ji K."/>
            <person name="Li J."/>
        </authorList>
    </citation>
    <scope>NUCLEOTIDE SEQUENCE</scope>
    <source>
        <strain evidence="1">JKM2019</strain>
        <tissue evidence="1">Whole body</tissue>
    </source>
</reference>
<reference evidence="2" key="1">
    <citation type="submission" date="2013-05" db="EMBL/GenBank/DDBJ databases">
        <authorList>
            <person name="Yim A.K.Y."/>
            <person name="Chan T.F."/>
            <person name="Ji K.M."/>
            <person name="Liu X.Y."/>
            <person name="Zhou J.W."/>
            <person name="Li R.Q."/>
            <person name="Yang K.Y."/>
            <person name="Li J."/>
            <person name="Li M."/>
            <person name="Law P.T.W."/>
            <person name="Wu Y.L."/>
            <person name="Cai Z.L."/>
            <person name="Qin H."/>
            <person name="Bao Y."/>
            <person name="Leung R.K.K."/>
            <person name="Ng P.K.S."/>
            <person name="Zou J."/>
            <person name="Zhong X.J."/>
            <person name="Ran P.X."/>
            <person name="Zhong N.S."/>
            <person name="Liu Z.G."/>
            <person name="Tsui S.K.W."/>
        </authorList>
    </citation>
    <scope>NUCLEOTIDE SEQUENCE</scope>
    <source>
        <strain evidence="2">Derf</strain>
        <tissue evidence="2">Whole organism</tissue>
    </source>
</reference>
<evidence type="ECO:0000313" key="1">
    <source>
        <dbReference type="EMBL" id="KAH7643478.1"/>
    </source>
</evidence>
<dbReference type="EMBL" id="ASGP02000005">
    <property type="protein sequence ID" value="KAH9506304.1"/>
    <property type="molecule type" value="Genomic_DNA"/>
</dbReference>
<keyword evidence="3" id="KW-1185">Reference proteome</keyword>
<organism evidence="2 3">
    <name type="scientific">Dermatophagoides farinae</name>
    <name type="common">American house dust mite</name>
    <dbReference type="NCBI Taxonomy" id="6954"/>
    <lineage>
        <taxon>Eukaryota</taxon>
        <taxon>Metazoa</taxon>
        <taxon>Ecdysozoa</taxon>
        <taxon>Arthropoda</taxon>
        <taxon>Chelicerata</taxon>
        <taxon>Arachnida</taxon>
        <taxon>Acari</taxon>
        <taxon>Acariformes</taxon>
        <taxon>Sarcoptiformes</taxon>
        <taxon>Astigmata</taxon>
        <taxon>Psoroptidia</taxon>
        <taxon>Analgoidea</taxon>
        <taxon>Pyroglyphidae</taxon>
        <taxon>Dermatophagoidinae</taxon>
        <taxon>Dermatophagoides</taxon>
    </lineage>
</organism>
<dbReference type="AlphaFoldDB" id="A0A922L4E6"/>
<reference evidence="1" key="3">
    <citation type="journal article" date="2021" name="World Allergy Organ. J.">
        <title>Chromosome-level assembly of Dermatophagoides farinae genome and transcriptome reveals two novel allergens Der f 37 and Der f 39.</title>
        <authorList>
            <person name="Chen J."/>
            <person name="Cai Z."/>
            <person name="Fan D."/>
            <person name="Hu J."/>
            <person name="Hou Y."/>
            <person name="He Y."/>
            <person name="Zhang Z."/>
            <person name="Zhao Z."/>
            <person name="Gao P."/>
            <person name="Hu W."/>
            <person name="Sun J."/>
            <person name="Li J."/>
            <person name="Ji K."/>
        </authorList>
    </citation>
    <scope>NUCLEOTIDE SEQUENCE</scope>
    <source>
        <strain evidence="1">JKM2019</strain>
    </source>
</reference>
<comment type="caution">
    <text evidence="2">The sequence shown here is derived from an EMBL/GenBank/DDBJ whole genome shotgun (WGS) entry which is preliminary data.</text>
</comment>
<protein>
    <submittedName>
        <fullName evidence="2">Uncharacterized protein</fullName>
    </submittedName>
</protein>
<accession>A0A922L4E6</accession>
<proteinExistence type="predicted"/>
<dbReference type="EMBL" id="SDOV01000002">
    <property type="protein sequence ID" value="KAH7643478.1"/>
    <property type="molecule type" value="Genomic_DNA"/>
</dbReference>
<evidence type="ECO:0000313" key="2">
    <source>
        <dbReference type="EMBL" id="KAH9506304.1"/>
    </source>
</evidence>
<sequence>MAEKSLVNVMHQWTLALPMGKSKVTDSDSFHFIKIKVSEKMASSPVLMQSCEYAIYFNLRAKMMRQNVTIYQLCMSSLIDSASTLS</sequence>
<dbReference type="Proteomes" id="UP000828236">
    <property type="component" value="Unassembled WGS sequence"/>
</dbReference>